<dbReference type="GO" id="GO:0004800">
    <property type="term" value="F:thyroxine 5'-deiodinase activity"/>
    <property type="evidence" value="ECO:0007669"/>
    <property type="project" value="InterPro"/>
</dbReference>
<dbReference type="EMBL" id="HBKR01014686">
    <property type="protein sequence ID" value="CAE2302021.1"/>
    <property type="molecule type" value="Transcribed_RNA"/>
</dbReference>
<name>A0A7S4NQC0_9EUKA</name>
<proteinExistence type="predicted"/>
<evidence type="ECO:0008006" key="3">
    <source>
        <dbReference type="Google" id="ProtNLM"/>
    </source>
</evidence>
<sequence>MKEVEGNKGVGGIDFVTIYILEAHPLDCWPLFKEIDYNQPTTLEERLKVVEGYVDGTGIKGDVVVDLMTNEVEKKFAAWPERLYVLLNGVIIYKGGKGPEGYVLSELVSVLDQYFPPSPSSSSPSAPSSPCSTGS</sequence>
<feature type="region of interest" description="Disordered" evidence="1">
    <location>
        <begin position="116"/>
        <end position="135"/>
    </location>
</feature>
<dbReference type="Pfam" id="PF00837">
    <property type="entry name" value="T4_deiodinase"/>
    <property type="match status" value="1"/>
</dbReference>
<feature type="compositionally biased region" description="Low complexity" evidence="1">
    <location>
        <begin position="120"/>
        <end position="135"/>
    </location>
</feature>
<evidence type="ECO:0000313" key="2">
    <source>
        <dbReference type="EMBL" id="CAE2302021.1"/>
    </source>
</evidence>
<dbReference type="PANTHER" id="PTHR11781:SF22">
    <property type="entry name" value="TYPE I IODOTHYRONINE DEIODINASE"/>
    <property type="match status" value="1"/>
</dbReference>
<accession>A0A7S4NQC0</accession>
<dbReference type="AlphaFoldDB" id="A0A7S4NQC0"/>
<dbReference type="InterPro" id="IPR000643">
    <property type="entry name" value="Iodothyronine_deiodinase"/>
</dbReference>
<evidence type="ECO:0000256" key="1">
    <source>
        <dbReference type="SAM" id="MobiDB-lite"/>
    </source>
</evidence>
<organism evidence="2">
    <name type="scientific">Paramoeba aestuarina</name>
    <dbReference type="NCBI Taxonomy" id="180227"/>
    <lineage>
        <taxon>Eukaryota</taxon>
        <taxon>Amoebozoa</taxon>
        <taxon>Discosea</taxon>
        <taxon>Flabellinia</taxon>
        <taxon>Dactylopodida</taxon>
        <taxon>Paramoebidae</taxon>
        <taxon>Paramoeba</taxon>
    </lineage>
</organism>
<dbReference type="Gene3D" id="3.40.30.10">
    <property type="entry name" value="Glutaredoxin"/>
    <property type="match status" value="1"/>
</dbReference>
<protein>
    <recommendedName>
        <fullName evidence="3">Iodothyronine deiodinase</fullName>
    </recommendedName>
</protein>
<gene>
    <name evidence="2" type="ORF">NAES01612_LOCUS9719</name>
</gene>
<reference evidence="2" key="1">
    <citation type="submission" date="2021-01" db="EMBL/GenBank/DDBJ databases">
        <authorList>
            <person name="Corre E."/>
            <person name="Pelletier E."/>
            <person name="Niang G."/>
            <person name="Scheremetjew M."/>
            <person name="Finn R."/>
            <person name="Kale V."/>
            <person name="Holt S."/>
            <person name="Cochrane G."/>
            <person name="Meng A."/>
            <person name="Brown T."/>
            <person name="Cohen L."/>
        </authorList>
    </citation>
    <scope>NUCLEOTIDE SEQUENCE</scope>
    <source>
        <strain evidence="2">SoJaBio B1-5/56/2</strain>
    </source>
</reference>
<dbReference type="PANTHER" id="PTHR11781">
    <property type="entry name" value="IODOTHYRONINE DEIODINASE"/>
    <property type="match status" value="1"/>
</dbReference>